<sequence>MKKILRIVIILFITALVVIQFFQPEKNQGEMTGDHLFEVTDVPEDIKTLLKTSCLDCHSNQTKYRWYNHIAPASWLVNSHVVNGKEELNLSEWGNMDVLEKISALDKMCEEVEDGKMPLKSYKLMYPGARLSEEQKALLCEWTGKLSEELLTEMEE</sequence>
<name>A0A399D8D9_9BACT</name>
<evidence type="ECO:0000259" key="1">
    <source>
        <dbReference type="SMART" id="SM01235"/>
    </source>
</evidence>
<dbReference type="InterPro" id="IPR025992">
    <property type="entry name" value="Haem-bd"/>
</dbReference>
<dbReference type="OrthoDB" id="196738at2"/>
<dbReference type="AlphaFoldDB" id="A0A399D8D9"/>
<proteinExistence type="predicted"/>
<organism evidence="3 4">
    <name type="scientific">Mariniphaga sediminis</name>
    <dbReference type="NCBI Taxonomy" id="1628158"/>
    <lineage>
        <taxon>Bacteria</taxon>
        <taxon>Pseudomonadati</taxon>
        <taxon>Bacteroidota</taxon>
        <taxon>Bacteroidia</taxon>
        <taxon>Marinilabiliales</taxon>
        <taxon>Prolixibacteraceae</taxon>
        <taxon>Mariniphaga</taxon>
    </lineage>
</organism>
<dbReference type="EMBL" id="QWET01000002">
    <property type="protein sequence ID" value="RIH66520.1"/>
    <property type="molecule type" value="Genomic_DNA"/>
</dbReference>
<feature type="domain" description="Haem-binding" evidence="1">
    <location>
        <begin position="13"/>
        <end position="147"/>
    </location>
</feature>
<dbReference type="SMART" id="SM01235">
    <property type="entry name" value="Haem_bd"/>
    <property type="match status" value="1"/>
</dbReference>
<dbReference type="Pfam" id="PF14376">
    <property type="entry name" value="Haem_bd"/>
    <property type="match status" value="1"/>
</dbReference>
<dbReference type="Proteomes" id="UP000266441">
    <property type="component" value="Unassembled WGS sequence"/>
</dbReference>
<gene>
    <name evidence="3" type="ORF">D1164_02630</name>
    <name evidence="2" type="ORF">D1164_15580</name>
</gene>
<keyword evidence="4" id="KW-1185">Reference proteome</keyword>
<dbReference type="EMBL" id="QWET01000012">
    <property type="protein sequence ID" value="RIH64241.1"/>
    <property type="molecule type" value="Genomic_DNA"/>
</dbReference>
<protein>
    <recommendedName>
        <fullName evidence="1">Haem-binding domain-containing protein</fullName>
    </recommendedName>
</protein>
<evidence type="ECO:0000313" key="4">
    <source>
        <dbReference type="Proteomes" id="UP000266441"/>
    </source>
</evidence>
<reference evidence="3 4" key="1">
    <citation type="journal article" date="2015" name="Int. J. Syst. Evol. Microbiol.">
        <title>Mariniphaga sediminis sp. nov., isolated from coastal sediment.</title>
        <authorList>
            <person name="Wang F.Q."/>
            <person name="Shen Q.Y."/>
            <person name="Chen G.J."/>
            <person name="Du Z.J."/>
        </authorList>
    </citation>
    <scope>NUCLEOTIDE SEQUENCE [LARGE SCALE GENOMIC DNA]</scope>
    <source>
        <strain evidence="3 4">SY21</strain>
    </source>
</reference>
<evidence type="ECO:0000313" key="3">
    <source>
        <dbReference type="EMBL" id="RIH66520.1"/>
    </source>
</evidence>
<evidence type="ECO:0000313" key="2">
    <source>
        <dbReference type="EMBL" id="RIH64241.1"/>
    </source>
</evidence>
<reference evidence="3" key="2">
    <citation type="submission" date="2018-08" db="EMBL/GenBank/DDBJ databases">
        <authorList>
            <person name="Ferrada E.E."/>
            <person name="Latorre B.A."/>
        </authorList>
    </citation>
    <scope>NUCLEOTIDE SEQUENCE</scope>
    <source>
        <strain evidence="3">SY21</strain>
    </source>
</reference>
<comment type="caution">
    <text evidence="3">The sequence shown here is derived from an EMBL/GenBank/DDBJ whole genome shotgun (WGS) entry which is preliminary data.</text>
</comment>
<accession>A0A399D8D9</accession>
<dbReference type="RefSeq" id="WP_119348394.1">
    <property type="nucleotide sequence ID" value="NZ_QWET01000002.1"/>
</dbReference>